<dbReference type="InterPro" id="IPR000043">
    <property type="entry name" value="Adenosylhomocysteinase-like"/>
</dbReference>
<keyword evidence="4" id="KW-0520">NAD</keyword>
<reference evidence="7" key="1">
    <citation type="journal article" date="2019" name="Int. J. Syst. Evol. Microbiol.">
        <title>The Global Catalogue of Microorganisms (GCM) 10K type strain sequencing project: providing services to taxonomists for standard genome sequencing and annotation.</title>
        <authorList>
            <consortium name="The Broad Institute Genomics Platform"/>
            <consortium name="The Broad Institute Genome Sequencing Center for Infectious Disease"/>
            <person name="Wu L."/>
            <person name="Ma J."/>
        </authorList>
    </citation>
    <scope>NUCLEOTIDE SEQUENCE [LARGE SCALE GENOMIC DNA]</scope>
    <source>
        <strain evidence="7">JCM 17986</strain>
    </source>
</reference>
<evidence type="ECO:0000313" key="7">
    <source>
        <dbReference type="Proteomes" id="UP001500466"/>
    </source>
</evidence>
<accession>A0ABP9ICG4</accession>
<sequence>MSATISPPVVDDYLQAHWAVTELRGTAEDAAAAVRQIATAIRSRFPGSQASADMLAGQYFVATEYADVRICVGSRNPGRWEILALVQPQSGPRTQRLFVEHVAEVRRAALRVAFSTTEIASLHEQMPLTTSMPRRLGVRALAGVSPFLTVHHMTDFLVMVDAIRAMGVTTEAITVLDKGYSYRYTDRVDAHLESLGIRVYPWTEAGQALKDHSDRARAQGRRGLLVDDGGYTLPVLVDQLPHLIAEYCGLVEQTTSGITKLEMYGDDLPLPVFSVAESRLKATIESYGIADAACRNILRLLPDEKFEGRPALVLGFGRIGEQIAEVLRDRRMRVAVYDRETVRLVAAHERGFVTSRSLPELLTCHAPLLIVGSTGRTSLRGEHTAALRADCYLVSTTSRQAEFALDELTDEAVRVDDLGVSTRLHYQHGPTATVLAHGQPVNFYEAESLPNRYADLILASLLVGAAHLARPDHTLRPGHNVRATDRVLESSGLLEAYYARFGPSGFDRGGQG</sequence>
<dbReference type="PANTHER" id="PTHR23420:SF0">
    <property type="entry name" value="ADENOSYLHOMOCYSTEINASE"/>
    <property type="match status" value="1"/>
</dbReference>
<evidence type="ECO:0000256" key="1">
    <source>
        <dbReference type="ARBA" id="ARBA00001911"/>
    </source>
</evidence>
<organism evidence="6 7">
    <name type="scientific">Yinghuangia aomiensis</name>
    <dbReference type="NCBI Taxonomy" id="676205"/>
    <lineage>
        <taxon>Bacteria</taxon>
        <taxon>Bacillati</taxon>
        <taxon>Actinomycetota</taxon>
        <taxon>Actinomycetes</taxon>
        <taxon>Kitasatosporales</taxon>
        <taxon>Streptomycetaceae</taxon>
        <taxon>Yinghuangia</taxon>
    </lineage>
</organism>
<keyword evidence="3" id="KW-0554">One-carbon metabolism</keyword>
<dbReference type="Gene3D" id="3.40.50.1480">
    <property type="entry name" value="Adenosylhomocysteinase-like"/>
    <property type="match status" value="1"/>
</dbReference>
<dbReference type="InterPro" id="IPR015878">
    <property type="entry name" value="Ado_hCys_hydrolase_NAD-bd"/>
</dbReference>
<dbReference type="SUPFAM" id="SSF52283">
    <property type="entry name" value="Formate/glycerate dehydrogenase catalytic domain-like"/>
    <property type="match status" value="1"/>
</dbReference>
<dbReference type="RefSeq" id="WP_345680703.1">
    <property type="nucleotide sequence ID" value="NZ_BAABHS010000052.1"/>
</dbReference>
<gene>
    <name evidence="6" type="ORF">GCM10023205_78920</name>
</gene>
<dbReference type="InterPro" id="IPR006140">
    <property type="entry name" value="D-isomer_DH_NAD-bd"/>
</dbReference>
<comment type="similarity">
    <text evidence="2">Belongs to the adenosylhomocysteinase family.</text>
</comment>
<proteinExistence type="inferred from homology"/>
<evidence type="ECO:0000256" key="4">
    <source>
        <dbReference type="ARBA" id="ARBA00023027"/>
    </source>
</evidence>
<protein>
    <recommendedName>
        <fullName evidence="5">S-adenosyl-L-homocysteine hydrolase NAD binding domain-containing protein</fullName>
    </recommendedName>
</protein>
<dbReference type="Gene3D" id="3.40.50.720">
    <property type="entry name" value="NAD(P)-binding Rossmann-like Domain"/>
    <property type="match status" value="1"/>
</dbReference>
<keyword evidence="7" id="KW-1185">Reference proteome</keyword>
<feature type="domain" description="S-adenosyl-L-homocysteine hydrolase NAD binding" evidence="5">
    <location>
        <begin position="285"/>
        <end position="448"/>
    </location>
</feature>
<dbReference type="Proteomes" id="UP001500466">
    <property type="component" value="Unassembled WGS sequence"/>
</dbReference>
<dbReference type="EMBL" id="BAABHS010000052">
    <property type="protein sequence ID" value="GAA4994367.1"/>
    <property type="molecule type" value="Genomic_DNA"/>
</dbReference>
<comment type="caution">
    <text evidence="6">The sequence shown here is derived from an EMBL/GenBank/DDBJ whole genome shotgun (WGS) entry which is preliminary data.</text>
</comment>
<evidence type="ECO:0000259" key="5">
    <source>
        <dbReference type="SMART" id="SM00997"/>
    </source>
</evidence>
<dbReference type="SMART" id="SM00997">
    <property type="entry name" value="AdoHcyase_NAD"/>
    <property type="match status" value="1"/>
</dbReference>
<dbReference type="Pfam" id="PF02826">
    <property type="entry name" value="2-Hacid_dh_C"/>
    <property type="match status" value="1"/>
</dbReference>
<comment type="cofactor">
    <cofactor evidence="1">
        <name>NAD(+)</name>
        <dbReference type="ChEBI" id="CHEBI:57540"/>
    </cofactor>
</comment>
<dbReference type="SUPFAM" id="SSF51735">
    <property type="entry name" value="NAD(P)-binding Rossmann-fold domains"/>
    <property type="match status" value="1"/>
</dbReference>
<name>A0ABP9ICG4_9ACTN</name>
<dbReference type="InterPro" id="IPR036291">
    <property type="entry name" value="NAD(P)-bd_dom_sf"/>
</dbReference>
<dbReference type="PANTHER" id="PTHR23420">
    <property type="entry name" value="ADENOSYLHOMOCYSTEINASE"/>
    <property type="match status" value="1"/>
</dbReference>
<evidence type="ECO:0000256" key="2">
    <source>
        <dbReference type="ARBA" id="ARBA00007122"/>
    </source>
</evidence>
<evidence type="ECO:0000313" key="6">
    <source>
        <dbReference type="EMBL" id="GAA4994367.1"/>
    </source>
</evidence>
<evidence type="ECO:0000256" key="3">
    <source>
        <dbReference type="ARBA" id="ARBA00022563"/>
    </source>
</evidence>
<dbReference type="InterPro" id="IPR042172">
    <property type="entry name" value="Adenosylhomocyst_ase-like_sf"/>
</dbReference>